<evidence type="ECO:0000256" key="1">
    <source>
        <dbReference type="SAM" id="MobiDB-lite"/>
    </source>
</evidence>
<dbReference type="STRING" id="106549.A0A540NS93"/>
<sequence length="195" mass="21387">MDNVNAHGLPLGPNITDSTPKAKPKSVDVQASCNQIHCRKSTKFPKAAVVADVIALSVTLAGAVFLALIRYRQRKQKIGNASDPSDGRLSTDQARDFYRRSPSPLLSLEYANGWDPLADGRNEIGLSLFIHLGIEESEDIVRNTLKLLVNGANDGGDRALHRPDRRSERPGVLLGVIVQIRNVHQGLNHRHPQKP</sequence>
<keyword evidence="4" id="KW-1185">Reference proteome</keyword>
<keyword evidence="2" id="KW-0812">Transmembrane</keyword>
<evidence type="ECO:0000256" key="2">
    <source>
        <dbReference type="SAM" id="Phobius"/>
    </source>
</evidence>
<dbReference type="AlphaFoldDB" id="A0A540NS93"/>
<proteinExistence type="predicted"/>
<organism evidence="3 4">
    <name type="scientific">Malus baccata</name>
    <name type="common">Siberian crab apple</name>
    <name type="synonym">Pyrus baccata</name>
    <dbReference type="NCBI Taxonomy" id="106549"/>
    <lineage>
        <taxon>Eukaryota</taxon>
        <taxon>Viridiplantae</taxon>
        <taxon>Streptophyta</taxon>
        <taxon>Embryophyta</taxon>
        <taxon>Tracheophyta</taxon>
        <taxon>Spermatophyta</taxon>
        <taxon>Magnoliopsida</taxon>
        <taxon>eudicotyledons</taxon>
        <taxon>Gunneridae</taxon>
        <taxon>Pentapetalae</taxon>
        <taxon>rosids</taxon>
        <taxon>fabids</taxon>
        <taxon>Rosales</taxon>
        <taxon>Rosaceae</taxon>
        <taxon>Amygdaloideae</taxon>
        <taxon>Maleae</taxon>
        <taxon>Malus</taxon>
    </lineage>
</organism>
<keyword evidence="2" id="KW-1133">Transmembrane helix</keyword>
<evidence type="ECO:0000313" key="3">
    <source>
        <dbReference type="EMBL" id="TQE13901.1"/>
    </source>
</evidence>
<feature type="transmembrane region" description="Helical" evidence="2">
    <location>
        <begin position="49"/>
        <end position="69"/>
    </location>
</feature>
<feature type="region of interest" description="Disordered" evidence="1">
    <location>
        <begin position="1"/>
        <end position="25"/>
    </location>
</feature>
<keyword evidence="2" id="KW-0472">Membrane</keyword>
<comment type="caution">
    <text evidence="3">The sequence shown here is derived from an EMBL/GenBank/DDBJ whole genome shotgun (WGS) entry which is preliminary data.</text>
</comment>
<accession>A0A540NS93</accession>
<name>A0A540NS93_MALBA</name>
<evidence type="ECO:0000313" key="4">
    <source>
        <dbReference type="Proteomes" id="UP000315295"/>
    </source>
</evidence>
<dbReference type="Proteomes" id="UP000315295">
    <property type="component" value="Unassembled WGS sequence"/>
</dbReference>
<reference evidence="3 4" key="1">
    <citation type="journal article" date="2019" name="G3 (Bethesda)">
        <title>Sequencing of a Wild Apple (Malus baccata) Genome Unravels the Differences Between Cultivated and Wild Apple Species Regarding Disease Resistance and Cold Tolerance.</title>
        <authorList>
            <person name="Chen X."/>
        </authorList>
    </citation>
    <scope>NUCLEOTIDE SEQUENCE [LARGE SCALE GENOMIC DNA]</scope>
    <source>
        <strain evidence="4">cv. Shandingzi</strain>
        <tissue evidence="3">Leaves</tissue>
    </source>
</reference>
<gene>
    <name evidence="3" type="ORF">C1H46_000532</name>
</gene>
<protein>
    <submittedName>
        <fullName evidence="3">Uncharacterized protein</fullName>
    </submittedName>
</protein>
<dbReference type="EMBL" id="VIEB01000008">
    <property type="protein sequence ID" value="TQE13901.1"/>
    <property type="molecule type" value="Genomic_DNA"/>
</dbReference>